<dbReference type="GO" id="GO:0004519">
    <property type="term" value="F:endonuclease activity"/>
    <property type="evidence" value="ECO:0007669"/>
    <property type="project" value="UniProtKB-KW"/>
</dbReference>
<feature type="domain" description="PGAP2IP C-terminal nuclease-like" evidence="1">
    <location>
        <begin position="3"/>
        <end position="179"/>
    </location>
</feature>
<dbReference type="PANTHER" id="PTHR14859:SF1">
    <property type="entry name" value="PGAP2-INTERACTING PROTEIN"/>
    <property type="match status" value="1"/>
</dbReference>
<dbReference type="Pfam" id="PF23226">
    <property type="entry name" value="Exo_endo_phos_PGAP2IP"/>
    <property type="match status" value="1"/>
</dbReference>
<dbReference type="PANTHER" id="PTHR14859">
    <property type="entry name" value="CALCOFLUOR WHITE HYPERSENSITIVE PROTEIN PRECURSOR"/>
    <property type="match status" value="1"/>
</dbReference>
<dbReference type="InterPro" id="IPR051916">
    <property type="entry name" value="GPI-anchor_lipid_remodeler"/>
</dbReference>
<sequence>MVISVMTYNIHHGKSVDKQLNLDQIGYVIEKSNADIIGLNEVDKYFSNRSEFEDQISWLAKHLKMEQAFTHSIKLKSRDRENERQYGNALLSRFPIVNKKDHHFNFIKGLVEGRSMLEATLEIDNKMLQVYVTHLSLNPFLHNKQTSSIIDILSKSSSASIVMGDWNMKPQSNGWKNMTDVYTDAWEVAGEGAGYTYPSTRPKRRLDYIFMSDHLSVTEAKIIKANPKASDHLPLRISFSL</sequence>
<keyword evidence="2" id="KW-0540">Nuclease</keyword>
<dbReference type="InterPro" id="IPR057315">
    <property type="entry name" value="Exo_endo_phos_PGAP2IP_C"/>
</dbReference>
<comment type="caution">
    <text evidence="2">The sequence shown here is derived from an EMBL/GenBank/DDBJ whole genome shotgun (WGS) entry which is preliminary data.</text>
</comment>
<evidence type="ECO:0000313" key="3">
    <source>
        <dbReference type="Proteomes" id="UP001597383"/>
    </source>
</evidence>
<dbReference type="RefSeq" id="WP_377555322.1">
    <property type="nucleotide sequence ID" value="NZ_JBHUMI010000008.1"/>
</dbReference>
<dbReference type="Proteomes" id="UP001597383">
    <property type="component" value="Unassembled WGS sequence"/>
</dbReference>
<proteinExistence type="predicted"/>
<dbReference type="InterPro" id="IPR036691">
    <property type="entry name" value="Endo/exonu/phosph_ase_sf"/>
</dbReference>
<organism evidence="2 3">
    <name type="scientific">Ornithinibacillus salinisoli</name>
    <dbReference type="NCBI Taxonomy" id="1848459"/>
    <lineage>
        <taxon>Bacteria</taxon>
        <taxon>Bacillati</taxon>
        <taxon>Bacillota</taxon>
        <taxon>Bacilli</taxon>
        <taxon>Bacillales</taxon>
        <taxon>Bacillaceae</taxon>
        <taxon>Ornithinibacillus</taxon>
    </lineage>
</organism>
<dbReference type="SUPFAM" id="SSF56219">
    <property type="entry name" value="DNase I-like"/>
    <property type="match status" value="1"/>
</dbReference>
<dbReference type="EMBL" id="JBHUHQ010000009">
    <property type="protein sequence ID" value="MFD2043596.1"/>
    <property type="molecule type" value="Genomic_DNA"/>
</dbReference>
<accession>A0ABW4VWW8</accession>
<keyword evidence="2" id="KW-0255">Endonuclease</keyword>
<gene>
    <name evidence="2" type="ORF">ACFSJF_04810</name>
</gene>
<reference evidence="3" key="1">
    <citation type="journal article" date="2019" name="Int. J. Syst. Evol. Microbiol.">
        <title>The Global Catalogue of Microorganisms (GCM) 10K type strain sequencing project: providing services to taxonomists for standard genome sequencing and annotation.</title>
        <authorList>
            <consortium name="The Broad Institute Genomics Platform"/>
            <consortium name="The Broad Institute Genome Sequencing Center for Infectious Disease"/>
            <person name="Wu L."/>
            <person name="Ma J."/>
        </authorList>
    </citation>
    <scope>NUCLEOTIDE SEQUENCE [LARGE SCALE GENOMIC DNA]</scope>
    <source>
        <strain evidence="3">R28</strain>
    </source>
</reference>
<evidence type="ECO:0000259" key="1">
    <source>
        <dbReference type="Pfam" id="PF23226"/>
    </source>
</evidence>
<name>A0ABW4VWW8_9BACI</name>
<evidence type="ECO:0000313" key="2">
    <source>
        <dbReference type="EMBL" id="MFD2043596.1"/>
    </source>
</evidence>
<dbReference type="Gene3D" id="3.60.10.10">
    <property type="entry name" value="Endonuclease/exonuclease/phosphatase"/>
    <property type="match status" value="1"/>
</dbReference>
<keyword evidence="2" id="KW-0378">Hydrolase</keyword>
<keyword evidence="3" id="KW-1185">Reference proteome</keyword>
<protein>
    <submittedName>
        <fullName evidence="2">Endonuclease/exonuclease/phosphatase family protein</fullName>
    </submittedName>
</protein>